<proteinExistence type="predicted"/>
<accession>A0A183SJJ1</accession>
<evidence type="ECO:0000313" key="3">
    <source>
        <dbReference type="Proteomes" id="UP000275846"/>
    </source>
</evidence>
<gene>
    <name evidence="2" type="ORF">SSLN_LOCUS4389</name>
</gene>
<feature type="region of interest" description="Disordered" evidence="1">
    <location>
        <begin position="860"/>
        <end position="897"/>
    </location>
</feature>
<evidence type="ECO:0000256" key="1">
    <source>
        <dbReference type="SAM" id="MobiDB-lite"/>
    </source>
</evidence>
<evidence type="ECO:0000313" key="4">
    <source>
        <dbReference type="WBParaSite" id="SSLN_0000453601-mRNA-1"/>
    </source>
</evidence>
<feature type="region of interest" description="Disordered" evidence="1">
    <location>
        <begin position="115"/>
        <end position="158"/>
    </location>
</feature>
<dbReference type="Proteomes" id="UP000275846">
    <property type="component" value="Unassembled WGS sequence"/>
</dbReference>
<feature type="compositionally biased region" description="Basic and acidic residues" evidence="1">
    <location>
        <begin position="71"/>
        <end position="80"/>
    </location>
</feature>
<name>A0A183SJJ1_SCHSO</name>
<feature type="region of interest" description="Disordered" evidence="1">
    <location>
        <begin position="953"/>
        <end position="984"/>
    </location>
</feature>
<feature type="region of interest" description="Disordered" evidence="1">
    <location>
        <begin position="1"/>
        <end position="29"/>
    </location>
</feature>
<protein>
    <submittedName>
        <fullName evidence="4">Protein kinase domain-containing protein</fullName>
    </submittedName>
</protein>
<feature type="compositionally biased region" description="Pro residues" evidence="1">
    <location>
        <begin position="953"/>
        <end position="969"/>
    </location>
</feature>
<dbReference type="AlphaFoldDB" id="A0A183SJJ1"/>
<dbReference type="WBParaSite" id="SSLN_0000453601-mRNA-1">
    <property type="protein sequence ID" value="SSLN_0000453601-mRNA-1"/>
    <property type="gene ID" value="SSLN_0000453601"/>
</dbReference>
<dbReference type="EMBL" id="UYSU01032848">
    <property type="protein sequence ID" value="VDL90774.1"/>
    <property type="molecule type" value="Genomic_DNA"/>
</dbReference>
<feature type="region of interest" description="Disordered" evidence="1">
    <location>
        <begin position="722"/>
        <end position="750"/>
    </location>
</feature>
<feature type="compositionally biased region" description="Polar residues" evidence="1">
    <location>
        <begin position="7"/>
        <end position="29"/>
    </location>
</feature>
<reference evidence="2 3" key="2">
    <citation type="submission" date="2018-11" db="EMBL/GenBank/DDBJ databases">
        <authorList>
            <consortium name="Pathogen Informatics"/>
        </authorList>
    </citation>
    <scope>NUCLEOTIDE SEQUENCE [LARGE SCALE GENOMIC DNA]</scope>
    <source>
        <strain evidence="2 3">NST_G2</strain>
    </source>
</reference>
<sequence length="1013" mass="112498">MEKDASESSSTCAAQPVETTTSSAVSEGWLSSTSNLSVNPIKRSKQDGGRIGFLKVPFRKLFRKPQNLRNFTEKSKKSSKADPSFTSRADEDFVSMGTFCSSEVENLNLFSRSHNCTSDHFGGTTDTEEKPKERKRERRSSSKKMLIPASVSSSSTTPTIFENPSQHFPLLPNKADLRNVQRNIKHLTTKISNENVCPESIHHKPASANMPIDKHSLQLQTREKLGEQEEMNETQQSTMLQYTVQQEQHSLQAAKTELPHLSDFTTLRTGEEEILNSVKEAGLNGSAAPQKESEYSRVKVEQRLPLPMSSAVFCDPGIRTNGSYDVRCGNGQLGREITSQTTAIQVLQDLKIYVQSLTADVQKFKQEQMSLVEPPMLQGLESLNMVNTFRLRHDASLKAAQNAEDMNTVGFDKTSSNNQDALVRTLKDLKTQLHNLHANLNSISRSREESDSSPLELETEFASTLLQALVDLKTRLKEILSGAFRRHRQIVSFDTLETSSQTEVSNDKKMTEPPAKLEEFMKTIYEDLMRLCAGQNGFTVPIRESVSRINKPTPTHIEQVSVGVQCIQRSTSLPGEKNASDSKIENDTACSPFDNNAGFETNTNQSAKTFDQSVQVAATPDPILLKTMEEIRMNMAYIIDELLKRNCQGCPCTTKSDASGMHSSISSADPFLLEILEEIKESVQGGQKEKPVDARPTEMPNLSEVMTALSEIRNSLLTLQHDQKQTRPSGLEQNDGSPQLITNMGDMPPRRKMPNCGTTFEYCSCSASEKDVEDDEDDSGNLTDESFSDGYMSQRARTIVCNDKMDNRTEAQSFTKRPGTIARERASKPQKNSVPGTSGKACKKLARLLDFLDECEDVSEQSFKAAKPHSTANNRRKSRERTDIPYTSTPATSPVLPHPPPAQPLFPPFVTFPTPFPTFTPMGYPRPPPPVLPPAQQLPMAPLSLAQRWYPPLPNTQPLPPPQSQPPHPTYVTGPVPTEGMPKSFTLSFIDNSDDRTGTTISGRKFLCTQMAE</sequence>
<reference evidence="4" key="1">
    <citation type="submission" date="2016-06" db="UniProtKB">
        <authorList>
            <consortium name="WormBaseParasite"/>
        </authorList>
    </citation>
    <scope>IDENTIFICATION</scope>
</reference>
<dbReference type="OrthoDB" id="6264851at2759"/>
<keyword evidence="3" id="KW-1185">Reference proteome</keyword>
<feature type="compositionally biased region" description="Polar residues" evidence="1">
    <location>
        <begin position="722"/>
        <end position="742"/>
    </location>
</feature>
<organism evidence="4">
    <name type="scientific">Schistocephalus solidus</name>
    <name type="common">Tapeworm</name>
    <dbReference type="NCBI Taxonomy" id="70667"/>
    <lineage>
        <taxon>Eukaryota</taxon>
        <taxon>Metazoa</taxon>
        <taxon>Spiralia</taxon>
        <taxon>Lophotrochozoa</taxon>
        <taxon>Platyhelminthes</taxon>
        <taxon>Cestoda</taxon>
        <taxon>Eucestoda</taxon>
        <taxon>Diphyllobothriidea</taxon>
        <taxon>Diphyllobothriidae</taxon>
        <taxon>Schistocephalus</taxon>
    </lineage>
</organism>
<evidence type="ECO:0000313" key="2">
    <source>
        <dbReference type="EMBL" id="VDL90774.1"/>
    </source>
</evidence>
<feature type="region of interest" description="Disordered" evidence="1">
    <location>
        <begin position="67"/>
        <end position="87"/>
    </location>
</feature>
<feature type="region of interest" description="Disordered" evidence="1">
    <location>
        <begin position="802"/>
        <end position="839"/>
    </location>
</feature>